<evidence type="ECO:0000256" key="3">
    <source>
        <dbReference type="ARBA" id="ARBA00023295"/>
    </source>
</evidence>
<evidence type="ECO:0000256" key="4">
    <source>
        <dbReference type="PROSITE-ProRule" id="PRU10055"/>
    </source>
</evidence>
<dbReference type="Pfam" id="PF00232">
    <property type="entry name" value="Glyco_hydro_1"/>
    <property type="match status" value="1"/>
</dbReference>
<accession>A0A508Z1B5</accession>
<dbReference type="GO" id="GO:0005829">
    <property type="term" value="C:cytosol"/>
    <property type="evidence" value="ECO:0007669"/>
    <property type="project" value="TreeGrafter"/>
</dbReference>
<dbReference type="PANTHER" id="PTHR10353:SF122">
    <property type="entry name" value="6-PHOSPHO-BETA-GLUCOSIDASE ASCB-RELATED"/>
    <property type="match status" value="1"/>
</dbReference>
<keyword evidence="2 6" id="KW-0378">Hydrolase</keyword>
<evidence type="ECO:0000313" key="10">
    <source>
        <dbReference type="Proteomes" id="UP000552935"/>
    </source>
</evidence>
<evidence type="ECO:0000256" key="1">
    <source>
        <dbReference type="ARBA" id="ARBA00010838"/>
    </source>
</evidence>
<dbReference type="PROSITE" id="PS00653">
    <property type="entry name" value="GLYCOSYL_HYDROL_F1_2"/>
    <property type="match status" value="1"/>
</dbReference>
<dbReference type="AlphaFoldDB" id="A0A508Z1B5"/>
<dbReference type="Proteomes" id="UP000552935">
    <property type="component" value="Unassembled WGS sequence"/>
</dbReference>
<dbReference type="PRINTS" id="PR00131">
    <property type="entry name" value="GLHYDRLASE1"/>
</dbReference>
<dbReference type="PANTHER" id="PTHR10353">
    <property type="entry name" value="GLYCOSYL HYDROLASE"/>
    <property type="match status" value="1"/>
</dbReference>
<gene>
    <name evidence="8" type="ORF">E6L36_03830</name>
    <name evidence="7" type="ORF">H0N82_09270</name>
</gene>
<comment type="similarity">
    <text evidence="1 5">Belongs to the glycosyl hydrolase 1 family.</text>
</comment>
<dbReference type="InterPro" id="IPR033132">
    <property type="entry name" value="GH_1_N_CS"/>
</dbReference>
<dbReference type="PROSITE" id="PS00572">
    <property type="entry name" value="GLYCOSYL_HYDROL_F1_1"/>
    <property type="match status" value="1"/>
</dbReference>
<dbReference type="GO" id="GO:0016052">
    <property type="term" value="P:carbohydrate catabolic process"/>
    <property type="evidence" value="ECO:0007669"/>
    <property type="project" value="TreeGrafter"/>
</dbReference>
<evidence type="ECO:0000256" key="2">
    <source>
        <dbReference type="ARBA" id="ARBA00022801"/>
    </source>
</evidence>
<name>A0A508Z1B5_LACRH</name>
<dbReference type="InterPro" id="IPR001360">
    <property type="entry name" value="Glyco_hydro_1"/>
</dbReference>
<comment type="caution">
    <text evidence="7">The sequence shown here is derived from an EMBL/GenBank/DDBJ whole genome shotgun (WGS) entry which is preliminary data.</text>
</comment>
<dbReference type="InterPro" id="IPR017853">
    <property type="entry name" value="GH"/>
</dbReference>
<sequence length="482" mass="55151">MNNLKFPKQFMWGGATAANQLEGAYHEDGKGLSIADVLPQGKDRFAIVNQPDFDWTIDESKYRYPNHLGIDHYHHFKEDIKLFSEMGFKCYRFSIAWSRIFPEGDEQQPNQAGLAFYDALIAECLKYGIEPIVTISHYEMPLHLVTKYGGWKNKALITFYKRFAETVLTRYFKQVKYWMTFNEINSAFSFPVMSQGLVASNGADDKRNIFQAWHNQFVASAWTVKIGHELDPQLQIGCMLLYATTYSYDANPVNQLATLQQNQAFNFFCGDVQVRGEYPAYTDAMMDEYGVKFQDLEFSAAELALLKHYPVDYIGFSYYMSAVIETTQEHHAEVGGNLLSGLKNPFLKASEWGWQIDPIGLRIALNQLYDRYRKPLFIVENGLGAIDRPDEKGEVQDDYRIDYLRQHIEQMGAAIHDGVDLMGYTPWGCIDLVSASSGQMSKRYGFIYVDLDDDGEGTLARSKKKSFDWYRRVIASNGADLA</sequence>
<dbReference type="Gene3D" id="3.20.20.80">
    <property type="entry name" value="Glycosidases"/>
    <property type="match status" value="1"/>
</dbReference>
<protein>
    <submittedName>
        <fullName evidence="7">Family 1 glycosylhydrolase</fullName>
    </submittedName>
    <submittedName>
        <fullName evidence="8">Glycosyl hydrolase family protein</fullName>
    </submittedName>
</protein>
<dbReference type="RefSeq" id="WP_005692547.1">
    <property type="nucleotide sequence ID" value="NZ_CABFNI010000017.1"/>
</dbReference>
<evidence type="ECO:0000256" key="6">
    <source>
        <dbReference type="RuleBase" id="RU004468"/>
    </source>
</evidence>
<reference evidence="8 9" key="1">
    <citation type="submission" date="2019-04" db="EMBL/GenBank/DDBJ databases">
        <title>Genome Announcement to Ensure Probiotic Safety of Lactobacillus rhamnosus UBLR-58.</title>
        <authorList>
            <person name="Sulthana A."/>
            <person name="Lakshmi S.G."/>
            <person name="Madempudi R.S."/>
        </authorList>
    </citation>
    <scope>NUCLEOTIDE SEQUENCE [LARGE SCALE GENOMIC DNA]</scope>
    <source>
        <strain evidence="8 9">UBLR-58</strain>
    </source>
</reference>
<dbReference type="NCBIfam" id="NF007158">
    <property type="entry name" value="PRK09593.1"/>
    <property type="match status" value="1"/>
</dbReference>
<dbReference type="InterPro" id="IPR018120">
    <property type="entry name" value="Glyco_hydro_1_AS"/>
</dbReference>
<reference evidence="7 10" key="2">
    <citation type="submission" date="2020-07" db="EMBL/GenBank/DDBJ databases">
        <title>Organ Donor 1.</title>
        <authorList>
            <person name="Marsh A.J."/>
            <person name="Azcarate-Peril M.A."/>
        </authorList>
    </citation>
    <scope>NUCLEOTIDE SEQUENCE [LARGE SCALE GENOMIC DNA]</scope>
    <source>
        <strain evidence="7 10">AMC0712</strain>
    </source>
</reference>
<evidence type="ECO:0000313" key="8">
    <source>
        <dbReference type="EMBL" id="THC79606.1"/>
    </source>
</evidence>
<evidence type="ECO:0000313" key="9">
    <source>
        <dbReference type="Proteomes" id="UP000307517"/>
    </source>
</evidence>
<dbReference type="EMBL" id="SSHM01000001">
    <property type="protein sequence ID" value="THC79606.1"/>
    <property type="molecule type" value="Genomic_DNA"/>
</dbReference>
<dbReference type="EMBL" id="JACCKI010000006">
    <property type="protein sequence ID" value="NZA05279.1"/>
    <property type="molecule type" value="Genomic_DNA"/>
</dbReference>
<dbReference type="Proteomes" id="UP000307517">
    <property type="component" value="Unassembled WGS sequence"/>
</dbReference>
<dbReference type="GO" id="GO:0008422">
    <property type="term" value="F:beta-glucosidase activity"/>
    <property type="evidence" value="ECO:0007669"/>
    <property type="project" value="TreeGrafter"/>
</dbReference>
<dbReference type="FunFam" id="3.20.20.80:FF:000004">
    <property type="entry name" value="Beta-glucosidase 6-phospho-beta-glucosidase"/>
    <property type="match status" value="1"/>
</dbReference>
<evidence type="ECO:0000256" key="5">
    <source>
        <dbReference type="RuleBase" id="RU003690"/>
    </source>
</evidence>
<feature type="active site" description="Nucleophile" evidence="4">
    <location>
        <position position="380"/>
    </location>
</feature>
<keyword evidence="3 6" id="KW-0326">Glycosidase</keyword>
<dbReference type="SUPFAM" id="SSF51445">
    <property type="entry name" value="(Trans)glycosidases"/>
    <property type="match status" value="1"/>
</dbReference>
<organism evidence="7 10">
    <name type="scientific">Lacticaseibacillus rhamnosus</name>
    <name type="common">Lactobacillus rhamnosus</name>
    <dbReference type="NCBI Taxonomy" id="47715"/>
    <lineage>
        <taxon>Bacteria</taxon>
        <taxon>Bacillati</taxon>
        <taxon>Bacillota</taxon>
        <taxon>Bacilli</taxon>
        <taxon>Lactobacillales</taxon>
        <taxon>Lactobacillaceae</taxon>
        <taxon>Lacticaseibacillus</taxon>
    </lineage>
</organism>
<proteinExistence type="inferred from homology"/>
<evidence type="ECO:0000313" key="7">
    <source>
        <dbReference type="EMBL" id="NZA05279.1"/>
    </source>
</evidence>